<dbReference type="Gene3D" id="3.30.200.20">
    <property type="entry name" value="Phosphorylase Kinase, domain 1"/>
    <property type="match status" value="1"/>
</dbReference>
<name>A0A2R6QTC0_ACTCC</name>
<reference evidence="9" key="2">
    <citation type="journal article" date="2018" name="BMC Genomics">
        <title>A manually annotated Actinidia chinensis var. chinensis (kiwifruit) genome highlights the challenges associated with draft genomes and gene prediction in plants.</title>
        <authorList>
            <person name="Pilkington S.M."/>
            <person name="Crowhurst R."/>
            <person name="Hilario E."/>
            <person name="Nardozza S."/>
            <person name="Fraser L."/>
            <person name="Peng Y."/>
            <person name="Gunaseelan K."/>
            <person name="Simpson R."/>
            <person name="Tahir J."/>
            <person name="Deroles S.C."/>
            <person name="Templeton K."/>
            <person name="Luo Z."/>
            <person name="Davy M."/>
            <person name="Cheng C."/>
            <person name="McNeilage M."/>
            <person name="Scaglione D."/>
            <person name="Liu Y."/>
            <person name="Zhang Q."/>
            <person name="Datson P."/>
            <person name="De Silva N."/>
            <person name="Gardiner S.E."/>
            <person name="Bassett H."/>
            <person name="Chagne D."/>
            <person name="McCallum J."/>
            <person name="Dzierzon H."/>
            <person name="Deng C."/>
            <person name="Wang Y.Y."/>
            <person name="Barron L."/>
            <person name="Manako K."/>
            <person name="Bowen J."/>
            <person name="Foster T.M."/>
            <person name="Erridge Z.A."/>
            <person name="Tiffin H."/>
            <person name="Waite C.N."/>
            <person name="Davies K.M."/>
            <person name="Grierson E.P."/>
            <person name="Laing W.A."/>
            <person name="Kirk R."/>
            <person name="Chen X."/>
            <person name="Wood M."/>
            <person name="Montefiori M."/>
            <person name="Brummell D.A."/>
            <person name="Schwinn K.E."/>
            <person name="Catanach A."/>
            <person name="Fullerton C."/>
            <person name="Li D."/>
            <person name="Meiyalaghan S."/>
            <person name="Nieuwenhuizen N."/>
            <person name="Read N."/>
            <person name="Prakash R."/>
            <person name="Hunter D."/>
            <person name="Zhang H."/>
            <person name="McKenzie M."/>
            <person name="Knabel M."/>
            <person name="Harris A."/>
            <person name="Allan A.C."/>
            <person name="Gleave A."/>
            <person name="Chen A."/>
            <person name="Janssen B.J."/>
            <person name="Plunkett B."/>
            <person name="Ampomah-Dwamena C."/>
            <person name="Voogd C."/>
            <person name="Leif D."/>
            <person name="Lafferty D."/>
            <person name="Souleyre E.J.F."/>
            <person name="Varkonyi-Gasic E."/>
            <person name="Gambi F."/>
            <person name="Hanley J."/>
            <person name="Yao J.L."/>
            <person name="Cheung J."/>
            <person name="David K.M."/>
            <person name="Warren B."/>
            <person name="Marsh K."/>
            <person name="Snowden K.C."/>
            <person name="Lin-Wang K."/>
            <person name="Brian L."/>
            <person name="Martinez-Sanchez M."/>
            <person name="Wang M."/>
            <person name="Ileperuma N."/>
            <person name="Macnee N."/>
            <person name="Campin R."/>
            <person name="McAtee P."/>
            <person name="Drummond R.S.M."/>
            <person name="Espley R.V."/>
            <person name="Ireland H.S."/>
            <person name="Wu R."/>
            <person name="Atkinson R.G."/>
            <person name="Karunairetnam S."/>
            <person name="Bulley S."/>
            <person name="Chunkath S."/>
            <person name="Hanley Z."/>
            <person name="Storey R."/>
            <person name="Thrimawithana A.H."/>
            <person name="Thomson S."/>
            <person name="David C."/>
            <person name="Testolin R."/>
            <person name="Huang H."/>
            <person name="Hellens R.P."/>
            <person name="Schaffer R.J."/>
        </authorList>
    </citation>
    <scope>NUCLEOTIDE SEQUENCE [LARGE SCALE GENOMIC DNA]</scope>
    <source>
        <strain evidence="9">cv. Red5</strain>
    </source>
</reference>
<dbReference type="Proteomes" id="UP000241394">
    <property type="component" value="Chromosome LG13"/>
</dbReference>
<reference evidence="8 9" key="1">
    <citation type="submission" date="2017-07" db="EMBL/GenBank/DDBJ databases">
        <title>An improved, manually edited Actinidia chinensis var. chinensis (kiwifruit) genome highlights the challenges associated with draft genomes and gene prediction in plants.</title>
        <authorList>
            <person name="Pilkington S."/>
            <person name="Crowhurst R."/>
            <person name="Hilario E."/>
            <person name="Nardozza S."/>
            <person name="Fraser L."/>
            <person name="Peng Y."/>
            <person name="Gunaseelan K."/>
            <person name="Simpson R."/>
            <person name="Tahir J."/>
            <person name="Deroles S."/>
            <person name="Templeton K."/>
            <person name="Luo Z."/>
            <person name="Davy M."/>
            <person name="Cheng C."/>
            <person name="Mcneilage M."/>
            <person name="Scaglione D."/>
            <person name="Liu Y."/>
            <person name="Zhang Q."/>
            <person name="Datson P."/>
            <person name="De Silva N."/>
            <person name="Gardiner S."/>
            <person name="Bassett H."/>
            <person name="Chagne D."/>
            <person name="Mccallum J."/>
            <person name="Dzierzon H."/>
            <person name="Deng C."/>
            <person name="Wang Y.-Y."/>
            <person name="Barron N."/>
            <person name="Manako K."/>
            <person name="Bowen J."/>
            <person name="Foster T."/>
            <person name="Erridge Z."/>
            <person name="Tiffin H."/>
            <person name="Waite C."/>
            <person name="Davies K."/>
            <person name="Grierson E."/>
            <person name="Laing W."/>
            <person name="Kirk R."/>
            <person name="Chen X."/>
            <person name="Wood M."/>
            <person name="Montefiori M."/>
            <person name="Brummell D."/>
            <person name="Schwinn K."/>
            <person name="Catanach A."/>
            <person name="Fullerton C."/>
            <person name="Li D."/>
            <person name="Meiyalaghan S."/>
            <person name="Nieuwenhuizen N."/>
            <person name="Read N."/>
            <person name="Prakash R."/>
            <person name="Hunter D."/>
            <person name="Zhang H."/>
            <person name="Mckenzie M."/>
            <person name="Knabel M."/>
            <person name="Harris A."/>
            <person name="Allan A."/>
            <person name="Chen A."/>
            <person name="Janssen B."/>
            <person name="Plunkett B."/>
            <person name="Dwamena C."/>
            <person name="Voogd C."/>
            <person name="Leif D."/>
            <person name="Lafferty D."/>
            <person name="Souleyre E."/>
            <person name="Varkonyi-Gasic E."/>
            <person name="Gambi F."/>
            <person name="Hanley J."/>
            <person name="Yao J.-L."/>
            <person name="Cheung J."/>
            <person name="David K."/>
            <person name="Warren B."/>
            <person name="Marsh K."/>
            <person name="Snowden K."/>
            <person name="Lin-Wang K."/>
            <person name="Brian L."/>
            <person name="Martinez-Sanchez M."/>
            <person name="Wang M."/>
            <person name="Ileperuma N."/>
            <person name="Macnee N."/>
            <person name="Campin R."/>
            <person name="Mcatee P."/>
            <person name="Drummond R."/>
            <person name="Espley R."/>
            <person name="Ireland H."/>
            <person name="Wu R."/>
            <person name="Atkinson R."/>
            <person name="Karunairetnam S."/>
            <person name="Bulley S."/>
            <person name="Chunkath S."/>
            <person name="Hanley Z."/>
            <person name="Storey R."/>
            <person name="Thrimawithana A."/>
            <person name="Thomson S."/>
            <person name="David C."/>
            <person name="Testolin R."/>
        </authorList>
    </citation>
    <scope>NUCLEOTIDE SEQUENCE [LARGE SCALE GENOMIC DNA]</scope>
    <source>
        <strain evidence="9">cv. Red5</strain>
        <tissue evidence="8">Young leaf</tissue>
    </source>
</reference>
<gene>
    <name evidence="8" type="ORF">CEY00_Acc14969</name>
</gene>
<evidence type="ECO:0000313" key="8">
    <source>
        <dbReference type="EMBL" id="PSS14373.1"/>
    </source>
</evidence>
<dbReference type="SMART" id="SM00220">
    <property type="entry name" value="S_TKc"/>
    <property type="match status" value="1"/>
</dbReference>
<evidence type="ECO:0000256" key="3">
    <source>
        <dbReference type="ARBA" id="ARBA00022679"/>
    </source>
</evidence>
<dbReference type="AlphaFoldDB" id="A0A2R6QTC0"/>
<evidence type="ECO:0000256" key="1">
    <source>
        <dbReference type="ARBA" id="ARBA00008832"/>
    </source>
</evidence>
<comment type="caution">
    <text evidence="8">The sequence shown here is derived from an EMBL/GenBank/DDBJ whole genome shotgun (WGS) entry which is preliminary data.</text>
</comment>
<dbReference type="GO" id="GO:0004707">
    <property type="term" value="F:MAP kinase activity"/>
    <property type="evidence" value="ECO:0007669"/>
    <property type="project" value="InterPro"/>
</dbReference>
<keyword evidence="2" id="KW-0723">Serine/threonine-protein kinase</keyword>
<dbReference type="FunFam" id="3.30.200.20:FF:000046">
    <property type="entry name" value="Mitogen-activated protein kinase"/>
    <property type="match status" value="1"/>
</dbReference>
<dbReference type="STRING" id="1590841.A0A2R6QTC0"/>
<comment type="similarity">
    <text evidence="1">Belongs to the protein kinase superfamily. CMGC Ser/Thr protein kinase family. MAP kinase subfamily.</text>
</comment>
<evidence type="ECO:0000313" key="9">
    <source>
        <dbReference type="Proteomes" id="UP000241394"/>
    </source>
</evidence>
<proteinExistence type="inferred from homology"/>
<keyword evidence="6" id="KW-0067">ATP-binding</keyword>
<dbReference type="PROSITE" id="PS01351">
    <property type="entry name" value="MAPK"/>
    <property type="match status" value="1"/>
</dbReference>
<dbReference type="PROSITE" id="PS50011">
    <property type="entry name" value="PROTEIN_KINASE_DOM"/>
    <property type="match status" value="1"/>
</dbReference>
<dbReference type="OMA" id="RFRSWIC"/>
<keyword evidence="4" id="KW-0547">Nucleotide-binding</keyword>
<dbReference type="InterPro" id="IPR003527">
    <property type="entry name" value="MAP_kinase_CS"/>
</dbReference>
<evidence type="ECO:0000256" key="6">
    <source>
        <dbReference type="ARBA" id="ARBA00022840"/>
    </source>
</evidence>
<dbReference type="Gramene" id="PSS14373">
    <property type="protein sequence ID" value="PSS14373"/>
    <property type="gene ID" value="CEY00_Acc14969"/>
</dbReference>
<dbReference type="InParanoid" id="A0A2R6QTC0"/>
<evidence type="ECO:0000256" key="5">
    <source>
        <dbReference type="ARBA" id="ARBA00022777"/>
    </source>
</evidence>
<dbReference type="InterPro" id="IPR050117">
    <property type="entry name" value="MAPK"/>
</dbReference>
<dbReference type="FunFam" id="1.10.510.10:FF:000624">
    <property type="entry name" value="Mitogen-activated protein kinase"/>
    <property type="match status" value="1"/>
</dbReference>
<dbReference type="Gene3D" id="1.10.510.10">
    <property type="entry name" value="Transferase(Phosphotransferase) domain 1"/>
    <property type="match status" value="1"/>
</dbReference>
<keyword evidence="3" id="KW-0808">Transferase</keyword>
<dbReference type="GO" id="GO:0005524">
    <property type="term" value="F:ATP binding"/>
    <property type="evidence" value="ECO:0007669"/>
    <property type="project" value="UniProtKB-KW"/>
</dbReference>
<protein>
    <submittedName>
        <fullName evidence="8">Mitogen-activated protein kinase</fullName>
    </submittedName>
</protein>
<dbReference type="Pfam" id="PF00069">
    <property type="entry name" value="Pkinase"/>
    <property type="match status" value="1"/>
</dbReference>
<feature type="domain" description="Protein kinase" evidence="7">
    <location>
        <begin position="37"/>
        <end position="254"/>
    </location>
</feature>
<dbReference type="SUPFAM" id="SSF56112">
    <property type="entry name" value="Protein kinase-like (PK-like)"/>
    <property type="match status" value="1"/>
</dbReference>
<accession>A0A2R6QTC0</accession>
<organism evidence="8 9">
    <name type="scientific">Actinidia chinensis var. chinensis</name>
    <name type="common">Chinese soft-hair kiwi</name>
    <dbReference type="NCBI Taxonomy" id="1590841"/>
    <lineage>
        <taxon>Eukaryota</taxon>
        <taxon>Viridiplantae</taxon>
        <taxon>Streptophyta</taxon>
        <taxon>Embryophyta</taxon>
        <taxon>Tracheophyta</taxon>
        <taxon>Spermatophyta</taxon>
        <taxon>Magnoliopsida</taxon>
        <taxon>eudicotyledons</taxon>
        <taxon>Gunneridae</taxon>
        <taxon>Pentapetalae</taxon>
        <taxon>asterids</taxon>
        <taxon>Ericales</taxon>
        <taxon>Actinidiaceae</taxon>
        <taxon>Actinidia</taxon>
    </lineage>
</organism>
<dbReference type="InterPro" id="IPR000719">
    <property type="entry name" value="Prot_kinase_dom"/>
</dbReference>
<keyword evidence="9" id="KW-1185">Reference proteome</keyword>
<dbReference type="PANTHER" id="PTHR24055">
    <property type="entry name" value="MITOGEN-ACTIVATED PROTEIN KINASE"/>
    <property type="match status" value="1"/>
</dbReference>
<evidence type="ECO:0000259" key="7">
    <source>
        <dbReference type="PROSITE" id="PS50011"/>
    </source>
</evidence>
<evidence type="ECO:0000256" key="4">
    <source>
        <dbReference type="ARBA" id="ARBA00022741"/>
    </source>
</evidence>
<dbReference type="PROSITE" id="PS00108">
    <property type="entry name" value="PROTEIN_KINASE_ST"/>
    <property type="match status" value="1"/>
</dbReference>
<dbReference type="EMBL" id="NKQK01000013">
    <property type="protein sequence ID" value="PSS14373.1"/>
    <property type="molecule type" value="Genomic_DNA"/>
</dbReference>
<dbReference type="InterPro" id="IPR008271">
    <property type="entry name" value="Ser/Thr_kinase_AS"/>
</dbReference>
<dbReference type="OrthoDB" id="192887at2759"/>
<dbReference type="InterPro" id="IPR011009">
    <property type="entry name" value="Kinase-like_dom_sf"/>
</dbReference>
<keyword evidence="5 8" id="KW-0418">Kinase</keyword>
<sequence length="254" mass="29250">MENQSAIEVKGGVPTYGGRYVLYNVLGHLFELSSNYVPPIRPLGRGAYGIGCCATNLETKEEVAIKRIGNAFDNRIDAKRTLREIKFLCHMDHENIIKIKDILRPPAKEEFNDVYIAHELMETDLHQIICSSQALTEDHCQYFLYQLLRGLKYIHSANVLHRDLKPSNLLLNANCDLRICDFGLARTTSDTDFMTEYVVTRWYRAPELLLNCSEYTAAIDIWSVGCILMEILLREPLFPVVRFPGRFRSWICKE</sequence>
<evidence type="ECO:0000256" key="2">
    <source>
        <dbReference type="ARBA" id="ARBA00022527"/>
    </source>
</evidence>